<protein>
    <submittedName>
        <fullName evidence="6">30764_t:CDS:1</fullName>
    </submittedName>
</protein>
<gene>
    <name evidence="6" type="ORF">GMARGA_LOCUS1526</name>
</gene>
<dbReference type="EMBL" id="CAJVQB010000403">
    <property type="protein sequence ID" value="CAG8486929.1"/>
    <property type="molecule type" value="Genomic_DNA"/>
</dbReference>
<keyword evidence="3" id="KW-0964">Secreted</keyword>
<evidence type="ECO:0000259" key="5">
    <source>
        <dbReference type="Pfam" id="PF20147"/>
    </source>
</evidence>
<dbReference type="Pfam" id="PF20147">
    <property type="entry name" value="Crinkler"/>
    <property type="match status" value="1"/>
</dbReference>
<evidence type="ECO:0000256" key="1">
    <source>
        <dbReference type="ARBA" id="ARBA00004340"/>
    </source>
</evidence>
<reference evidence="6 7" key="1">
    <citation type="submission" date="2021-06" db="EMBL/GenBank/DDBJ databases">
        <authorList>
            <person name="Kallberg Y."/>
            <person name="Tangrot J."/>
            <person name="Rosling A."/>
        </authorList>
    </citation>
    <scope>NUCLEOTIDE SEQUENCE [LARGE SCALE GENOMIC DNA]</scope>
    <source>
        <strain evidence="6 7">120-4 pot B 10/14</strain>
    </source>
</reference>
<evidence type="ECO:0000256" key="4">
    <source>
        <dbReference type="SAM" id="Coils"/>
    </source>
</evidence>
<evidence type="ECO:0000313" key="6">
    <source>
        <dbReference type="EMBL" id="CAG8486929.1"/>
    </source>
</evidence>
<evidence type="ECO:0000313" key="7">
    <source>
        <dbReference type="Proteomes" id="UP000789901"/>
    </source>
</evidence>
<proteinExistence type="predicted"/>
<organism evidence="6 7">
    <name type="scientific">Gigaspora margarita</name>
    <dbReference type="NCBI Taxonomy" id="4874"/>
    <lineage>
        <taxon>Eukaryota</taxon>
        <taxon>Fungi</taxon>
        <taxon>Fungi incertae sedis</taxon>
        <taxon>Mucoromycota</taxon>
        <taxon>Glomeromycotina</taxon>
        <taxon>Glomeromycetes</taxon>
        <taxon>Diversisporales</taxon>
        <taxon>Gigasporaceae</taxon>
        <taxon>Gigaspora</taxon>
    </lineage>
</organism>
<feature type="coiled-coil region" evidence="4">
    <location>
        <begin position="338"/>
        <end position="365"/>
    </location>
</feature>
<evidence type="ECO:0000256" key="3">
    <source>
        <dbReference type="ARBA" id="ARBA00022525"/>
    </source>
</evidence>
<dbReference type="InterPro" id="IPR045379">
    <property type="entry name" value="Crinkler_N"/>
</dbReference>
<dbReference type="Proteomes" id="UP000789901">
    <property type="component" value="Unassembled WGS sequence"/>
</dbReference>
<keyword evidence="7" id="KW-1185">Reference proteome</keyword>
<comment type="subcellular location">
    <subcellularLocation>
        <location evidence="1">Host cell</location>
    </subcellularLocation>
    <subcellularLocation>
        <location evidence="2">Secreted</location>
    </subcellularLocation>
</comment>
<comment type="caution">
    <text evidence="6">The sequence shown here is derived from an EMBL/GenBank/DDBJ whole genome shotgun (WGS) entry which is preliminary data.</text>
</comment>
<sequence>MLPLYCLVHGDPVNSVFGIKYDKNMTVDELRSVIWEKVEAPKHVKAKDLLLYQVNIDLTTQNPQRTFLSNPDANIVTDLGGQLLSPIEEKFLAPVNKHVNIIIDLPTLPCLLLVIIIINNLCLYFSARRNNDVIIATLDRIDKNVEDIKREKSSIHISCITEGYWMKIQEFIGIDYQSTTREREFPNLNLGLNDERIDAFGWTDAIERTQSDRYKPHLTNILRLDTFRTLDPTSDDGFLSTNTDILPIRLSGTTDLVIVDRHSIASRAQEKHIRVLFELKKAVNKKHTFQTVAKLISADLISMHPVFAILTDLIDDWLFFWIKGKIIMRLTLSKTESVALIRHNLTSANNELRDIESNFSEEESSFSEEEPLPKRQKLRQVIATSNVSSDIAPMEDFFDVMSEEEIFRYKAKKILTQFFSQPIFNGVNDQAI</sequence>
<evidence type="ECO:0000256" key="2">
    <source>
        <dbReference type="ARBA" id="ARBA00004613"/>
    </source>
</evidence>
<name>A0ABM8VZL7_GIGMA</name>
<feature type="domain" description="Crinkler effector protein N-terminal" evidence="5">
    <location>
        <begin position="4"/>
        <end position="103"/>
    </location>
</feature>
<accession>A0ABM8VZL7</accession>
<keyword evidence="4" id="KW-0175">Coiled coil</keyword>